<accession>M3XHA4</accession>
<keyword evidence="11" id="KW-0333">Golgi apparatus</keyword>
<evidence type="ECO:0000256" key="10">
    <source>
        <dbReference type="ARBA" id="ARBA00022842"/>
    </source>
</evidence>
<evidence type="ECO:0000256" key="11">
    <source>
        <dbReference type="ARBA" id="ARBA00023034"/>
    </source>
</evidence>
<evidence type="ECO:0000256" key="21">
    <source>
        <dbReference type="SAM" id="MobiDB-lite"/>
    </source>
</evidence>
<dbReference type="GO" id="GO:0046872">
    <property type="term" value="F:metal ion binding"/>
    <property type="evidence" value="ECO:0007669"/>
    <property type="project" value="UniProtKB-KW"/>
</dbReference>
<feature type="domain" description="Protein kinase" evidence="22">
    <location>
        <begin position="103"/>
        <end position="351"/>
    </location>
</feature>
<dbReference type="InterPro" id="IPR000719">
    <property type="entry name" value="Prot_kinase_dom"/>
</dbReference>
<feature type="binding site" evidence="20">
    <location>
        <position position="132"/>
    </location>
    <ligand>
        <name>ATP</name>
        <dbReference type="ChEBI" id="CHEBI:30616"/>
    </ligand>
</feature>
<keyword evidence="6" id="KW-0479">Metal-binding</keyword>
<dbReference type="PROSITE" id="PS50011">
    <property type="entry name" value="PROTEIN_KINASE_DOM"/>
    <property type="match status" value="1"/>
</dbReference>
<protein>
    <recommendedName>
        <fullName evidence="18">Membrane-associated tyrosine- and threonine-specific cdc2-inhibitory kinase</fullName>
        <ecNumber evidence="2">2.7.11.1</ecNumber>
    </recommendedName>
    <alternativeName>
        <fullName evidence="19">Myt1 kinase</fullName>
    </alternativeName>
</protein>
<dbReference type="GO" id="GO:0051321">
    <property type="term" value="P:meiotic cell cycle"/>
    <property type="evidence" value="ECO:0007669"/>
    <property type="project" value="TreeGrafter"/>
</dbReference>
<keyword evidence="5" id="KW-0808">Transferase</keyword>
<dbReference type="Ensembl" id="ENSLACT00000026166.1">
    <property type="protein sequence ID" value="ENSLACP00000022110.1"/>
    <property type="gene ID" value="ENSLACG00000012504.2"/>
</dbReference>
<keyword evidence="4" id="KW-0597">Phosphoprotein</keyword>
<evidence type="ECO:0000256" key="2">
    <source>
        <dbReference type="ARBA" id="ARBA00012513"/>
    </source>
</evidence>
<dbReference type="FunCoup" id="M3XHA4">
    <property type="interactions" value="1752"/>
</dbReference>
<dbReference type="OMA" id="AQWLLFW"/>
<dbReference type="AlphaFoldDB" id="M3XHA4"/>
<dbReference type="PROSITE" id="PS00108">
    <property type="entry name" value="PROTEIN_KINASE_ST"/>
    <property type="match status" value="1"/>
</dbReference>
<dbReference type="EC" id="2.7.11.1" evidence="2"/>
<feature type="compositionally biased region" description="Low complexity" evidence="21">
    <location>
        <begin position="505"/>
        <end position="517"/>
    </location>
</feature>
<dbReference type="FunFam" id="3.30.200.20:FF:000280">
    <property type="entry name" value="membrane-associated tyrosine- and threonine-specific cdc2-inhibitory kinase"/>
    <property type="match status" value="1"/>
</dbReference>
<evidence type="ECO:0000256" key="13">
    <source>
        <dbReference type="ARBA" id="ARBA00023306"/>
    </source>
</evidence>
<dbReference type="GeneTree" id="ENSGT00940000159427"/>
<feature type="compositionally biased region" description="Polar residues" evidence="21">
    <location>
        <begin position="470"/>
        <end position="499"/>
    </location>
</feature>
<comment type="catalytic activity">
    <reaction evidence="15">
        <text>L-threonyl-[protein] + ATP = O-phospho-L-threonyl-[protein] + ADP + H(+)</text>
        <dbReference type="Rhea" id="RHEA:46608"/>
        <dbReference type="Rhea" id="RHEA-COMP:11060"/>
        <dbReference type="Rhea" id="RHEA-COMP:11605"/>
        <dbReference type="ChEBI" id="CHEBI:15378"/>
        <dbReference type="ChEBI" id="CHEBI:30013"/>
        <dbReference type="ChEBI" id="CHEBI:30616"/>
        <dbReference type="ChEBI" id="CHEBI:61977"/>
        <dbReference type="ChEBI" id="CHEBI:456216"/>
        <dbReference type="EC" id="2.7.11.1"/>
    </reaction>
</comment>
<keyword evidence="24" id="KW-1185">Reference proteome</keyword>
<evidence type="ECO:0000256" key="8">
    <source>
        <dbReference type="ARBA" id="ARBA00022777"/>
    </source>
</evidence>
<dbReference type="OrthoDB" id="5337378at2759"/>
<evidence type="ECO:0000256" key="5">
    <source>
        <dbReference type="ARBA" id="ARBA00022679"/>
    </source>
</evidence>
<gene>
    <name evidence="23" type="primary">PKMYT1</name>
</gene>
<dbReference type="SMART" id="SM00220">
    <property type="entry name" value="S_TKc"/>
    <property type="match status" value="1"/>
</dbReference>
<keyword evidence="12" id="KW-0472">Membrane</keyword>
<dbReference type="STRING" id="7897.ENSLACP00000022110"/>
<dbReference type="EMBL" id="AFYH01154990">
    <property type="status" value="NOT_ANNOTATED_CDS"/>
    <property type="molecule type" value="Genomic_DNA"/>
</dbReference>
<evidence type="ECO:0000256" key="12">
    <source>
        <dbReference type="ARBA" id="ARBA00023136"/>
    </source>
</evidence>
<evidence type="ECO:0000256" key="9">
    <source>
        <dbReference type="ARBA" id="ARBA00022840"/>
    </source>
</evidence>
<evidence type="ECO:0000256" key="6">
    <source>
        <dbReference type="ARBA" id="ARBA00022723"/>
    </source>
</evidence>
<name>M3XHA4_LATCH</name>
<dbReference type="PROSITE" id="PS00107">
    <property type="entry name" value="PROTEIN_KINASE_ATP"/>
    <property type="match status" value="1"/>
</dbReference>
<evidence type="ECO:0000313" key="23">
    <source>
        <dbReference type="Ensembl" id="ENSLACP00000022110.1"/>
    </source>
</evidence>
<dbReference type="InterPro" id="IPR008271">
    <property type="entry name" value="Ser/Thr_kinase_AS"/>
</dbReference>
<dbReference type="GO" id="GO:0005524">
    <property type="term" value="F:ATP binding"/>
    <property type="evidence" value="ECO:0007669"/>
    <property type="project" value="UniProtKB-UniRule"/>
</dbReference>
<keyword evidence="8" id="KW-0418">Kinase</keyword>
<dbReference type="InterPro" id="IPR011009">
    <property type="entry name" value="Kinase-like_dom_sf"/>
</dbReference>
<evidence type="ECO:0000256" key="4">
    <source>
        <dbReference type="ARBA" id="ARBA00022553"/>
    </source>
</evidence>
<evidence type="ECO:0000256" key="1">
    <source>
        <dbReference type="ARBA" id="ARBA00004395"/>
    </source>
</evidence>
<dbReference type="EMBL" id="AFYH01154992">
    <property type="status" value="NOT_ANNOTATED_CDS"/>
    <property type="molecule type" value="Genomic_DNA"/>
</dbReference>
<dbReference type="GO" id="GO:0000139">
    <property type="term" value="C:Golgi membrane"/>
    <property type="evidence" value="ECO:0007669"/>
    <property type="project" value="UniProtKB-SubCell"/>
</dbReference>
<dbReference type="EMBL" id="AFYH01154994">
    <property type="status" value="NOT_ANNOTATED_CDS"/>
    <property type="molecule type" value="Genomic_DNA"/>
</dbReference>
<evidence type="ECO:0000259" key="22">
    <source>
        <dbReference type="PROSITE" id="PS50011"/>
    </source>
</evidence>
<dbReference type="eggNOG" id="KOG0601">
    <property type="taxonomic scope" value="Eukaryota"/>
</dbReference>
<keyword evidence="7 20" id="KW-0547">Nucleotide-binding</keyword>
<evidence type="ECO:0000256" key="17">
    <source>
        <dbReference type="ARBA" id="ARBA00056966"/>
    </source>
</evidence>
<comment type="similarity">
    <text evidence="14">Belongs to the protein kinase superfamily. Ser/Thr protein kinase family. GCN2 subfamily.</text>
</comment>
<dbReference type="Gene3D" id="3.30.200.20">
    <property type="entry name" value="Phosphorylase Kinase, domain 1"/>
    <property type="match status" value="1"/>
</dbReference>
<keyword evidence="9 20" id="KW-0067">ATP-binding</keyword>
<dbReference type="GO" id="GO:0005634">
    <property type="term" value="C:nucleus"/>
    <property type="evidence" value="ECO:0007669"/>
    <property type="project" value="TreeGrafter"/>
</dbReference>
<dbReference type="GO" id="GO:0110031">
    <property type="term" value="P:negative regulation of G2/MI transition of meiotic cell cycle"/>
    <property type="evidence" value="ECO:0007669"/>
    <property type="project" value="TreeGrafter"/>
</dbReference>
<comment type="subcellular location">
    <subcellularLocation>
        <location evidence="1">Golgi apparatus membrane</location>
        <topology evidence="1">Peripheral membrane protein</topology>
    </subcellularLocation>
</comment>
<comment type="catalytic activity">
    <reaction evidence="16">
        <text>L-seryl-[protein] + ATP = O-phospho-L-seryl-[protein] + ADP + H(+)</text>
        <dbReference type="Rhea" id="RHEA:17989"/>
        <dbReference type="Rhea" id="RHEA-COMP:9863"/>
        <dbReference type="Rhea" id="RHEA-COMP:11604"/>
        <dbReference type="ChEBI" id="CHEBI:15378"/>
        <dbReference type="ChEBI" id="CHEBI:29999"/>
        <dbReference type="ChEBI" id="CHEBI:30616"/>
        <dbReference type="ChEBI" id="CHEBI:83421"/>
        <dbReference type="ChEBI" id="CHEBI:456216"/>
        <dbReference type="EC" id="2.7.11.1"/>
    </reaction>
</comment>
<proteinExistence type="inferred from homology"/>
<dbReference type="InParanoid" id="M3XHA4"/>
<dbReference type="GO" id="GO:0004674">
    <property type="term" value="F:protein serine/threonine kinase activity"/>
    <property type="evidence" value="ECO:0007669"/>
    <property type="project" value="UniProtKB-KW"/>
</dbReference>
<dbReference type="EMBL" id="AFYH01154991">
    <property type="status" value="NOT_ANNOTATED_CDS"/>
    <property type="molecule type" value="Genomic_DNA"/>
</dbReference>
<evidence type="ECO:0000256" key="19">
    <source>
        <dbReference type="ARBA" id="ARBA00084081"/>
    </source>
</evidence>
<keyword evidence="13" id="KW-0131">Cell cycle</keyword>
<dbReference type="SUPFAM" id="SSF56112">
    <property type="entry name" value="Protein kinase-like (PK-like)"/>
    <property type="match status" value="1"/>
</dbReference>
<dbReference type="PANTHER" id="PTHR11042:SF183">
    <property type="entry name" value="MEMBRANE-ASSOCIATED TYROSINE- AND THREONINE-SPECIFIC CDC2-INHIBITORY KINASE"/>
    <property type="match status" value="1"/>
</dbReference>
<evidence type="ECO:0000313" key="24">
    <source>
        <dbReference type="Proteomes" id="UP000008672"/>
    </source>
</evidence>
<reference evidence="23" key="3">
    <citation type="submission" date="2025-09" db="UniProtKB">
        <authorList>
            <consortium name="Ensembl"/>
        </authorList>
    </citation>
    <scope>IDENTIFICATION</scope>
</reference>
<reference evidence="24" key="1">
    <citation type="submission" date="2011-08" db="EMBL/GenBank/DDBJ databases">
        <title>The draft genome of Latimeria chalumnae.</title>
        <authorList>
            <person name="Di Palma F."/>
            <person name="Alfoldi J."/>
            <person name="Johnson J."/>
            <person name="Berlin A."/>
            <person name="Gnerre S."/>
            <person name="Jaffe D."/>
            <person name="MacCallum I."/>
            <person name="Young S."/>
            <person name="Walker B.J."/>
            <person name="Lander E."/>
            <person name="Lindblad-Toh K."/>
        </authorList>
    </citation>
    <scope>NUCLEOTIDE SEQUENCE [LARGE SCALE GENOMIC DNA]</scope>
    <source>
        <strain evidence="24">Wild caught</strain>
    </source>
</reference>
<dbReference type="FunFam" id="1.10.510.10:FF:000315">
    <property type="entry name" value="membrane-associated tyrosine- and threonine-specific cdc2-inhibitory kinase"/>
    <property type="match status" value="1"/>
</dbReference>
<evidence type="ECO:0000256" key="16">
    <source>
        <dbReference type="ARBA" id="ARBA00048679"/>
    </source>
</evidence>
<evidence type="ECO:0000256" key="18">
    <source>
        <dbReference type="ARBA" id="ARBA00074601"/>
    </source>
</evidence>
<organism evidence="23 24">
    <name type="scientific">Latimeria chalumnae</name>
    <name type="common">Coelacanth</name>
    <dbReference type="NCBI Taxonomy" id="7897"/>
    <lineage>
        <taxon>Eukaryota</taxon>
        <taxon>Metazoa</taxon>
        <taxon>Chordata</taxon>
        <taxon>Craniata</taxon>
        <taxon>Vertebrata</taxon>
        <taxon>Euteleostomi</taxon>
        <taxon>Coelacanthiformes</taxon>
        <taxon>Coelacanthidae</taxon>
        <taxon>Latimeria</taxon>
    </lineage>
</organism>
<feature type="region of interest" description="Disordered" evidence="21">
    <location>
        <begin position="466"/>
        <end position="526"/>
    </location>
</feature>
<dbReference type="InterPro" id="IPR017441">
    <property type="entry name" value="Protein_kinase_ATP_BS"/>
</dbReference>
<keyword evidence="3" id="KW-0723">Serine/threonine-protein kinase</keyword>
<evidence type="ECO:0000256" key="14">
    <source>
        <dbReference type="ARBA" id="ARBA00037982"/>
    </source>
</evidence>
<dbReference type="KEGG" id="lcm:102351877"/>
<dbReference type="Pfam" id="PF00069">
    <property type="entry name" value="Pkinase"/>
    <property type="match status" value="1"/>
</dbReference>
<dbReference type="EMBL" id="AFYH01154993">
    <property type="status" value="NOT_ANNOTATED_CDS"/>
    <property type="molecule type" value="Genomic_DNA"/>
</dbReference>
<dbReference type="Gene3D" id="1.10.510.10">
    <property type="entry name" value="Transferase(Phosphotransferase) domain 1"/>
    <property type="match status" value="1"/>
</dbReference>
<evidence type="ECO:0000256" key="3">
    <source>
        <dbReference type="ARBA" id="ARBA00022527"/>
    </source>
</evidence>
<evidence type="ECO:0000256" key="7">
    <source>
        <dbReference type="ARBA" id="ARBA00022741"/>
    </source>
</evidence>
<sequence length="563" mass="64024">MPIPPDTIGESQLSRTPIPIPAFFQEAEQPFSLKKRGRSLCYTVPPRPPGKFGQSVSRIFPNRHESWSQPRPRSVSSKDPENNQLRSQLYDESKQELYFDQCFHKICKLGMGSFGEVYKVRNKEDGKLYAVKCSMEHFRGELDRHRKLQEAQKHERLEKHPNCVEFVQAWEERRKLYIQTELCCLNLQQYSEEAGPLPEAQVWGFLCDLLQGLKHLHDRGLVHMDVKPANIFISQQDTCKLGDFGLMLELDRGDLSEAQEGDPKYMAPELLDGEYTKAADVFSLGLTILEISCNMELPKGGEGWQQLRQRYLPLEFTAGLSTELVEVLKVMLEPNPRKRATVDQLLSLLVLRKVQRWRRVMLASRAGLSRVLSLFQLLICLLCSLWHRLCDPTLGFLRSRRAFTPSSPVPSSISSGCEDDSLGDEVFEMSPQSLTPIAMHRNYTYHGEVDQRDFLFSNMLHSPDIDSRPSVGNTSTPRNVSPQFTGGSSSRRRTIQASPDVSHISRVSPVSHNSSSPGTRLSSGFLGEDFECGQRSAFEPKNLLSMFEEVSLQRDDKEKKNKT</sequence>
<reference evidence="23" key="2">
    <citation type="submission" date="2025-08" db="UniProtKB">
        <authorList>
            <consortium name="Ensembl"/>
        </authorList>
    </citation>
    <scope>IDENTIFICATION</scope>
</reference>
<feature type="region of interest" description="Disordered" evidence="21">
    <location>
        <begin position="46"/>
        <end position="83"/>
    </location>
</feature>
<keyword evidence="10" id="KW-0460">Magnesium</keyword>
<dbReference type="CDD" id="cd14050">
    <property type="entry name" value="PKc_Myt1"/>
    <property type="match status" value="1"/>
</dbReference>
<dbReference type="PANTHER" id="PTHR11042">
    <property type="entry name" value="EUKARYOTIC TRANSLATION INITIATION FACTOR 2-ALPHA KINASE EIF2-ALPHA KINASE -RELATED"/>
    <property type="match status" value="1"/>
</dbReference>
<evidence type="ECO:0000256" key="20">
    <source>
        <dbReference type="PROSITE-ProRule" id="PRU10141"/>
    </source>
</evidence>
<comment type="function">
    <text evidence="17">Acts as a negative regulator of entry into mitosis (G2 to M transition) by phosphorylation of the CDK1 kinase specifically when CDK1 is complexed to cyclins. Mediates phosphorylation of CDK1 predominantly on 'Thr-14'. Also involved in Golgi fragmentation. May be involved in phosphorylation of CDK1 on 'Tyr-15' to a lesser degree, however tyrosine kinase activity is unclear and may be indirect.</text>
</comment>
<evidence type="ECO:0000256" key="15">
    <source>
        <dbReference type="ARBA" id="ARBA00047899"/>
    </source>
</evidence>
<dbReference type="Proteomes" id="UP000008672">
    <property type="component" value="Unassembled WGS sequence"/>
</dbReference>
<dbReference type="InterPro" id="IPR050339">
    <property type="entry name" value="CC_SR_Kinase"/>
</dbReference>